<protein>
    <submittedName>
        <fullName evidence="1">Uncharacterized protein</fullName>
    </submittedName>
</protein>
<organism evidence="1 2">
    <name type="scientific">Cytobacillus oceanisediminis</name>
    <dbReference type="NCBI Taxonomy" id="665099"/>
    <lineage>
        <taxon>Bacteria</taxon>
        <taxon>Bacillati</taxon>
        <taxon>Bacillota</taxon>
        <taxon>Bacilli</taxon>
        <taxon>Bacillales</taxon>
        <taxon>Bacillaceae</taxon>
        <taxon>Cytobacillus</taxon>
    </lineage>
</organism>
<name>A0ABX3CJ88_9BACI</name>
<dbReference type="Proteomes" id="UP000180194">
    <property type="component" value="Unassembled WGS sequence"/>
</dbReference>
<evidence type="ECO:0000313" key="1">
    <source>
        <dbReference type="EMBL" id="OHX38898.1"/>
    </source>
</evidence>
<keyword evidence="2" id="KW-1185">Reference proteome</keyword>
<evidence type="ECO:0000313" key="2">
    <source>
        <dbReference type="Proteomes" id="UP000180194"/>
    </source>
</evidence>
<dbReference type="RefSeq" id="WP_071160488.1">
    <property type="nucleotide sequence ID" value="NZ_JAHHXI010000001.1"/>
</dbReference>
<dbReference type="EMBL" id="MBRJ01000079">
    <property type="protein sequence ID" value="OHX38898.1"/>
    <property type="molecule type" value="Genomic_DNA"/>
</dbReference>
<sequence>MKQLDLFSFALEDQIADLEQGEEMEFFRGKERLLIRKHEKYQGVCHYYGPGFQGTAFHLNEREGLDLFVAKINRWLEE</sequence>
<reference evidence="1 2" key="1">
    <citation type="submission" date="2016-07" db="EMBL/GenBank/DDBJ databases">
        <title>Bacillus oceanisediminis whole genome.</title>
        <authorList>
            <person name="Pal Y."/>
            <person name="Verma A."/>
            <person name="Mual P."/>
            <person name="Srinivasan K."/>
        </authorList>
    </citation>
    <scope>NUCLEOTIDE SEQUENCE [LARGE SCALE GENOMIC DNA]</scope>
    <source>
        <strain evidence="1 2">Bhandara28</strain>
    </source>
</reference>
<proteinExistence type="predicted"/>
<accession>A0ABX3CJ88</accession>
<gene>
    <name evidence="1" type="ORF">BBV17_04890</name>
</gene>
<comment type="caution">
    <text evidence="1">The sequence shown here is derived from an EMBL/GenBank/DDBJ whole genome shotgun (WGS) entry which is preliminary data.</text>
</comment>